<comment type="caution">
    <text evidence="1">The sequence shown here is derived from an EMBL/GenBank/DDBJ whole genome shotgun (WGS) entry which is preliminary data.</text>
</comment>
<dbReference type="EMBL" id="PKPP01013595">
    <property type="protein sequence ID" value="PWA40707.1"/>
    <property type="molecule type" value="Genomic_DNA"/>
</dbReference>
<protein>
    <submittedName>
        <fullName evidence="1">Uncharacterized protein</fullName>
    </submittedName>
</protein>
<proteinExistence type="predicted"/>
<sequence length="100" mass="11144">MQGYPIRDIVVSLANVFCLCFTDLSETPNALTPRTSSRSPAGKSYNVLRGYMEYFAVCLLSALLSRESRSSSLVLVESLEKMMEDPKCTKDVLICKIVLE</sequence>
<dbReference type="AlphaFoldDB" id="A0A2U1KVD6"/>
<gene>
    <name evidence="1" type="ORF">CTI12_AA559850</name>
</gene>
<accession>A0A2U1KVD6</accession>
<reference evidence="1 2" key="1">
    <citation type="journal article" date="2018" name="Mol. Plant">
        <title>The genome of Artemisia annua provides insight into the evolution of Asteraceae family and artemisinin biosynthesis.</title>
        <authorList>
            <person name="Shen Q."/>
            <person name="Zhang L."/>
            <person name="Liao Z."/>
            <person name="Wang S."/>
            <person name="Yan T."/>
            <person name="Shi P."/>
            <person name="Liu M."/>
            <person name="Fu X."/>
            <person name="Pan Q."/>
            <person name="Wang Y."/>
            <person name="Lv Z."/>
            <person name="Lu X."/>
            <person name="Zhang F."/>
            <person name="Jiang W."/>
            <person name="Ma Y."/>
            <person name="Chen M."/>
            <person name="Hao X."/>
            <person name="Li L."/>
            <person name="Tang Y."/>
            <person name="Lv G."/>
            <person name="Zhou Y."/>
            <person name="Sun X."/>
            <person name="Brodelius P.E."/>
            <person name="Rose J.K.C."/>
            <person name="Tang K."/>
        </authorList>
    </citation>
    <scope>NUCLEOTIDE SEQUENCE [LARGE SCALE GENOMIC DNA]</scope>
    <source>
        <strain evidence="2">cv. Huhao1</strain>
        <tissue evidence="1">Leaf</tissue>
    </source>
</reference>
<keyword evidence="2" id="KW-1185">Reference proteome</keyword>
<evidence type="ECO:0000313" key="1">
    <source>
        <dbReference type="EMBL" id="PWA40707.1"/>
    </source>
</evidence>
<organism evidence="1 2">
    <name type="scientific">Artemisia annua</name>
    <name type="common">Sweet wormwood</name>
    <dbReference type="NCBI Taxonomy" id="35608"/>
    <lineage>
        <taxon>Eukaryota</taxon>
        <taxon>Viridiplantae</taxon>
        <taxon>Streptophyta</taxon>
        <taxon>Embryophyta</taxon>
        <taxon>Tracheophyta</taxon>
        <taxon>Spermatophyta</taxon>
        <taxon>Magnoliopsida</taxon>
        <taxon>eudicotyledons</taxon>
        <taxon>Gunneridae</taxon>
        <taxon>Pentapetalae</taxon>
        <taxon>asterids</taxon>
        <taxon>campanulids</taxon>
        <taxon>Asterales</taxon>
        <taxon>Asteraceae</taxon>
        <taxon>Asteroideae</taxon>
        <taxon>Anthemideae</taxon>
        <taxon>Artemisiinae</taxon>
        <taxon>Artemisia</taxon>
    </lineage>
</organism>
<dbReference type="Proteomes" id="UP000245207">
    <property type="component" value="Unassembled WGS sequence"/>
</dbReference>
<name>A0A2U1KVD6_ARTAN</name>
<evidence type="ECO:0000313" key="2">
    <source>
        <dbReference type="Proteomes" id="UP000245207"/>
    </source>
</evidence>